<evidence type="ECO:0000256" key="5">
    <source>
        <dbReference type="ARBA" id="ARBA00023136"/>
    </source>
</evidence>
<feature type="transmembrane region" description="Helical" evidence="6">
    <location>
        <begin position="107"/>
        <end position="131"/>
    </location>
</feature>
<sequence>MSVTSQRRHIASWCLYDFANSGYSAVIVTAIFAPYYTGYIVGNEAGLGDVWWGRVSSVSMLFVALSSPFLGGIADAGGLRKRLWITYSWLSILTVIGFTTLEPGMVLTGFVLATLANIGMEGAMVFYNAYLPQIAITSIQGRISGWGYATGYAGSIVALMAAYSFTDPFQATPIWLLVAAQFALFSLPAFLWLPENGGQSQGLMAAAHQGFISVRTLLGRLWRRPSARRFLLAYLFYEDGVTTVIVFSSVFAATTLGMETGQLVMLFIVVQFSALFGAVIMAKPTDVKGPKFVVTASLTLWCCVVTAAFFVQTQTQYWVVGVIAGLGLGSVQAASRALYARFIPAGEENQYFGLYAMVGKSAAIVGPILFGEVSRAFGNQRPAILSVIVLFTIGLILLKGV</sequence>
<feature type="transmembrane region" description="Helical" evidence="6">
    <location>
        <begin position="263"/>
        <end position="280"/>
    </location>
</feature>
<dbReference type="EMBL" id="UINC01013886">
    <property type="protein sequence ID" value="SVA59654.1"/>
    <property type="molecule type" value="Genomic_DNA"/>
</dbReference>
<evidence type="ECO:0000256" key="2">
    <source>
        <dbReference type="ARBA" id="ARBA00022448"/>
    </source>
</evidence>
<proteinExistence type="predicted"/>
<evidence type="ECO:0000313" key="8">
    <source>
        <dbReference type="EMBL" id="SVA59654.1"/>
    </source>
</evidence>
<gene>
    <name evidence="8" type="ORF">METZ01_LOCUS112508</name>
</gene>
<evidence type="ECO:0000256" key="6">
    <source>
        <dbReference type="SAM" id="Phobius"/>
    </source>
</evidence>
<feature type="transmembrane region" description="Helical" evidence="6">
    <location>
        <begin position="317"/>
        <end position="339"/>
    </location>
</feature>
<evidence type="ECO:0000256" key="4">
    <source>
        <dbReference type="ARBA" id="ARBA00022989"/>
    </source>
</evidence>
<dbReference type="InterPro" id="IPR020846">
    <property type="entry name" value="MFS_dom"/>
</dbReference>
<dbReference type="Pfam" id="PF11700">
    <property type="entry name" value="ATG22"/>
    <property type="match status" value="1"/>
</dbReference>
<dbReference type="PANTHER" id="PTHR23519:SF1">
    <property type="entry name" value="AUTOPHAGY-RELATED PROTEIN 22"/>
    <property type="match status" value="1"/>
</dbReference>
<evidence type="ECO:0000256" key="3">
    <source>
        <dbReference type="ARBA" id="ARBA00022692"/>
    </source>
</evidence>
<dbReference type="PANTHER" id="PTHR23519">
    <property type="entry name" value="AUTOPHAGY-RELATED PROTEIN 22"/>
    <property type="match status" value="1"/>
</dbReference>
<dbReference type="AlphaFoldDB" id="A0A381X4H6"/>
<dbReference type="Gene3D" id="1.20.1250.20">
    <property type="entry name" value="MFS general substrate transporter like domains"/>
    <property type="match status" value="1"/>
</dbReference>
<dbReference type="InterPro" id="IPR036259">
    <property type="entry name" value="MFS_trans_sf"/>
</dbReference>
<feature type="transmembrane region" description="Helical" evidence="6">
    <location>
        <begin position="230"/>
        <end position="251"/>
    </location>
</feature>
<dbReference type="SUPFAM" id="SSF103473">
    <property type="entry name" value="MFS general substrate transporter"/>
    <property type="match status" value="1"/>
</dbReference>
<dbReference type="InterPro" id="IPR024671">
    <property type="entry name" value="Atg22-like"/>
</dbReference>
<feature type="transmembrane region" description="Helical" evidence="6">
    <location>
        <begin position="51"/>
        <end position="71"/>
    </location>
</feature>
<keyword evidence="4 6" id="KW-1133">Transmembrane helix</keyword>
<accession>A0A381X4H6</accession>
<dbReference type="InterPro" id="IPR050495">
    <property type="entry name" value="ATG22/LtaA_families"/>
</dbReference>
<dbReference type="GO" id="GO:0012505">
    <property type="term" value="C:endomembrane system"/>
    <property type="evidence" value="ECO:0007669"/>
    <property type="project" value="UniProtKB-SubCell"/>
</dbReference>
<feature type="transmembrane region" description="Helical" evidence="6">
    <location>
        <begin position="21"/>
        <end position="39"/>
    </location>
</feature>
<evidence type="ECO:0000256" key="1">
    <source>
        <dbReference type="ARBA" id="ARBA00004127"/>
    </source>
</evidence>
<feature type="transmembrane region" description="Helical" evidence="6">
    <location>
        <begin position="143"/>
        <end position="162"/>
    </location>
</feature>
<comment type="subcellular location">
    <subcellularLocation>
        <location evidence="1">Endomembrane system</location>
        <topology evidence="1">Multi-pass membrane protein</topology>
    </subcellularLocation>
</comment>
<feature type="transmembrane region" description="Helical" evidence="6">
    <location>
        <begin position="382"/>
        <end position="398"/>
    </location>
</feature>
<dbReference type="GO" id="GO:0022857">
    <property type="term" value="F:transmembrane transporter activity"/>
    <property type="evidence" value="ECO:0007669"/>
    <property type="project" value="InterPro"/>
</dbReference>
<keyword evidence="3 6" id="KW-0812">Transmembrane</keyword>
<feature type="transmembrane region" description="Helical" evidence="6">
    <location>
        <begin position="174"/>
        <end position="193"/>
    </location>
</feature>
<name>A0A381X4H6_9ZZZZ</name>
<evidence type="ECO:0000259" key="7">
    <source>
        <dbReference type="PROSITE" id="PS50850"/>
    </source>
</evidence>
<protein>
    <recommendedName>
        <fullName evidence="7">Major facilitator superfamily (MFS) profile domain-containing protein</fullName>
    </recommendedName>
</protein>
<feature type="transmembrane region" description="Helical" evidence="6">
    <location>
        <begin position="83"/>
        <end position="101"/>
    </location>
</feature>
<keyword evidence="2" id="KW-0813">Transport</keyword>
<feature type="transmembrane region" description="Helical" evidence="6">
    <location>
        <begin position="292"/>
        <end position="311"/>
    </location>
</feature>
<feature type="domain" description="Major facilitator superfamily (MFS) profile" evidence="7">
    <location>
        <begin position="226"/>
        <end position="401"/>
    </location>
</feature>
<keyword evidence="5 6" id="KW-0472">Membrane</keyword>
<reference evidence="8" key="1">
    <citation type="submission" date="2018-05" db="EMBL/GenBank/DDBJ databases">
        <authorList>
            <person name="Lanie J.A."/>
            <person name="Ng W.-L."/>
            <person name="Kazmierczak K.M."/>
            <person name="Andrzejewski T.M."/>
            <person name="Davidsen T.M."/>
            <person name="Wayne K.J."/>
            <person name="Tettelin H."/>
            <person name="Glass J.I."/>
            <person name="Rusch D."/>
            <person name="Podicherti R."/>
            <person name="Tsui H.-C.T."/>
            <person name="Winkler M.E."/>
        </authorList>
    </citation>
    <scope>NUCLEOTIDE SEQUENCE</scope>
</reference>
<feature type="transmembrane region" description="Helical" evidence="6">
    <location>
        <begin position="351"/>
        <end position="370"/>
    </location>
</feature>
<dbReference type="PROSITE" id="PS50850">
    <property type="entry name" value="MFS"/>
    <property type="match status" value="1"/>
</dbReference>
<feature type="non-terminal residue" evidence="8">
    <location>
        <position position="401"/>
    </location>
</feature>
<organism evidence="8">
    <name type="scientific">marine metagenome</name>
    <dbReference type="NCBI Taxonomy" id="408172"/>
    <lineage>
        <taxon>unclassified sequences</taxon>
        <taxon>metagenomes</taxon>
        <taxon>ecological metagenomes</taxon>
    </lineage>
</organism>